<sequence>ENLYPIIFEPAEQFRLNCKGRLALTKVVKLHCEVKNHAIQLIQLQKDP</sequence>
<gene>
    <name evidence="1" type="ORF">FWILDA_LOCUS16685</name>
</gene>
<organism evidence="1 2">
    <name type="scientific">Funneliformis geosporum</name>
    <dbReference type="NCBI Taxonomy" id="1117311"/>
    <lineage>
        <taxon>Eukaryota</taxon>
        <taxon>Fungi</taxon>
        <taxon>Fungi incertae sedis</taxon>
        <taxon>Mucoromycota</taxon>
        <taxon>Glomeromycotina</taxon>
        <taxon>Glomeromycetes</taxon>
        <taxon>Glomerales</taxon>
        <taxon>Glomeraceae</taxon>
        <taxon>Funneliformis</taxon>
    </lineage>
</organism>
<comment type="caution">
    <text evidence="1">The sequence shown here is derived from an EMBL/GenBank/DDBJ whole genome shotgun (WGS) entry which is preliminary data.</text>
</comment>
<name>A0A9W4X195_9GLOM</name>
<dbReference type="Proteomes" id="UP001153678">
    <property type="component" value="Unassembled WGS sequence"/>
</dbReference>
<dbReference type="AlphaFoldDB" id="A0A9W4X195"/>
<proteinExistence type="predicted"/>
<keyword evidence="2" id="KW-1185">Reference proteome</keyword>
<evidence type="ECO:0000313" key="1">
    <source>
        <dbReference type="EMBL" id="CAI2194654.1"/>
    </source>
</evidence>
<protein>
    <submittedName>
        <fullName evidence="1">9360_t:CDS:1</fullName>
    </submittedName>
</protein>
<evidence type="ECO:0000313" key="2">
    <source>
        <dbReference type="Proteomes" id="UP001153678"/>
    </source>
</evidence>
<reference evidence="1" key="1">
    <citation type="submission" date="2022-08" db="EMBL/GenBank/DDBJ databases">
        <authorList>
            <person name="Kallberg Y."/>
            <person name="Tangrot J."/>
            <person name="Rosling A."/>
        </authorList>
    </citation>
    <scope>NUCLEOTIDE SEQUENCE</scope>
    <source>
        <strain evidence="1">Wild A</strain>
    </source>
</reference>
<feature type="non-terminal residue" evidence="1">
    <location>
        <position position="1"/>
    </location>
</feature>
<dbReference type="EMBL" id="CAMKVN010011218">
    <property type="protein sequence ID" value="CAI2194654.1"/>
    <property type="molecule type" value="Genomic_DNA"/>
</dbReference>
<accession>A0A9W4X195</accession>